<dbReference type="PANTHER" id="PTHR31220">
    <property type="entry name" value="HYCCIN RELATED"/>
    <property type="match status" value="1"/>
</dbReference>
<evidence type="ECO:0000256" key="3">
    <source>
        <dbReference type="ARBA" id="ARBA00022475"/>
    </source>
</evidence>
<gene>
    <name evidence="8" type="ORF">LLUT_LOCUS8564</name>
</gene>
<name>A0AAV1WDV1_LUPLU</name>
<comment type="similarity">
    <text evidence="6">Belongs to the Hyccin family.</text>
</comment>
<accession>A0AAV1WDV1</accession>
<dbReference type="GO" id="GO:0005829">
    <property type="term" value="C:cytosol"/>
    <property type="evidence" value="ECO:0007669"/>
    <property type="project" value="UniProtKB-SubCell"/>
</dbReference>
<sequence length="361" mass="39320">MSNAEATTTTTSSSVTTATTPDSLEKIQSAFQSLSTIIPTLSSSSSTNPLSLLLDHSVYSHISSLLRDPISGSGDNNLCRWLYDTIQSGVPDLHLLVLRFLPVIAGVYLSRIPRRKPQAGFEAVLLALYAHETTARGGQAVTVSVPDLSQPSVYHESKVVVKNNSTDLNLAVLSPTLEPHGTVRSSRRARIVGVALELFYSKISQIPIEPKIDFCEFCKIWAGQDGDMYKNFEEEEEGGNDEGAAAEEGGLKEGGSDEVLETEEEKSERKKVEGRVPLPWELLQPVLRILAHCLLGPNSKDKVLFEAANEACRCLFARAMHDVNAKAILPTRSLLRLSKSVVGSFNDVDPTELPFSNVISL</sequence>
<dbReference type="Pfam" id="PF09790">
    <property type="entry name" value="Hyccin"/>
    <property type="match status" value="1"/>
</dbReference>
<reference evidence="8 9" key="1">
    <citation type="submission" date="2024-03" db="EMBL/GenBank/DDBJ databases">
        <authorList>
            <person name="Martinez-Hernandez J."/>
        </authorList>
    </citation>
    <scope>NUCLEOTIDE SEQUENCE [LARGE SCALE GENOMIC DNA]</scope>
</reference>
<keyword evidence="9" id="KW-1185">Reference proteome</keyword>
<keyword evidence="3" id="KW-1003">Cell membrane</keyword>
<dbReference type="InterPro" id="IPR018619">
    <property type="entry name" value="Hyccin"/>
</dbReference>
<feature type="region of interest" description="Disordered" evidence="7">
    <location>
        <begin position="1"/>
        <end position="20"/>
    </location>
</feature>
<comment type="subcellular location">
    <subcellularLocation>
        <location evidence="1">Cell membrane</location>
    </subcellularLocation>
    <subcellularLocation>
        <location evidence="2">Cytoplasm</location>
        <location evidence="2">Cytosol</location>
    </subcellularLocation>
</comment>
<keyword evidence="4" id="KW-0963">Cytoplasm</keyword>
<evidence type="ECO:0008006" key="10">
    <source>
        <dbReference type="Google" id="ProtNLM"/>
    </source>
</evidence>
<dbReference type="EMBL" id="CAXHTB010000006">
    <property type="protein sequence ID" value="CAL0307504.1"/>
    <property type="molecule type" value="Genomic_DNA"/>
</dbReference>
<proteinExistence type="inferred from homology"/>
<evidence type="ECO:0000256" key="7">
    <source>
        <dbReference type="SAM" id="MobiDB-lite"/>
    </source>
</evidence>
<keyword evidence="5" id="KW-0472">Membrane</keyword>
<evidence type="ECO:0000256" key="4">
    <source>
        <dbReference type="ARBA" id="ARBA00022490"/>
    </source>
</evidence>
<dbReference type="GO" id="GO:0005886">
    <property type="term" value="C:plasma membrane"/>
    <property type="evidence" value="ECO:0007669"/>
    <property type="project" value="UniProtKB-SubCell"/>
</dbReference>
<evidence type="ECO:0000256" key="6">
    <source>
        <dbReference type="ARBA" id="ARBA00034482"/>
    </source>
</evidence>
<dbReference type="PANTHER" id="PTHR31220:SF10">
    <property type="entry name" value="HYCCIN"/>
    <property type="match status" value="1"/>
</dbReference>
<evidence type="ECO:0000313" key="9">
    <source>
        <dbReference type="Proteomes" id="UP001497480"/>
    </source>
</evidence>
<feature type="region of interest" description="Disordered" evidence="7">
    <location>
        <begin position="234"/>
        <end position="271"/>
    </location>
</feature>
<dbReference type="Proteomes" id="UP001497480">
    <property type="component" value="Unassembled WGS sequence"/>
</dbReference>
<comment type="caution">
    <text evidence="8">The sequence shown here is derived from an EMBL/GenBank/DDBJ whole genome shotgun (WGS) entry which is preliminary data.</text>
</comment>
<feature type="compositionally biased region" description="Acidic residues" evidence="7">
    <location>
        <begin position="256"/>
        <end position="265"/>
    </location>
</feature>
<evidence type="ECO:0000256" key="2">
    <source>
        <dbReference type="ARBA" id="ARBA00004514"/>
    </source>
</evidence>
<evidence type="ECO:0000256" key="1">
    <source>
        <dbReference type="ARBA" id="ARBA00004236"/>
    </source>
</evidence>
<evidence type="ECO:0000256" key="5">
    <source>
        <dbReference type="ARBA" id="ARBA00023136"/>
    </source>
</evidence>
<dbReference type="GO" id="GO:0072659">
    <property type="term" value="P:protein localization to plasma membrane"/>
    <property type="evidence" value="ECO:0007669"/>
    <property type="project" value="TreeGrafter"/>
</dbReference>
<organism evidence="8 9">
    <name type="scientific">Lupinus luteus</name>
    <name type="common">European yellow lupine</name>
    <dbReference type="NCBI Taxonomy" id="3873"/>
    <lineage>
        <taxon>Eukaryota</taxon>
        <taxon>Viridiplantae</taxon>
        <taxon>Streptophyta</taxon>
        <taxon>Embryophyta</taxon>
        <taxon>Tracheophyta</taxon>
        <taxon>Spermatophyta</taxon>
        <taxon>Magnoliopsida</taxon>
        <taxon>eudicotyledons</taxon>
        <taxon>Gunneridae</taxon>
        <taxon>Pentapetalae</taxon>
        <taxon>rosids</taxon>
        <taxon>fabids</taxon>
        <taxon>Fabales</taxon>
        <taxon>Fabaceae</taxon>
        <taxon>Papilionoideae</taxon>
        <taxon>50 kb inversion clade</taxon>
        <taxon>genistoids sensu lato</taxon>
        <taxon>core genistoids</taxon>
        <taxon>Genisteae</taxon>
        <taxon>Lupinus</taxon>
    </lineage>
</organism>
<protein>
    <recommendedName>
        <fullName evidence="10">Hyccin</fullName>
    </recommendedName>
</protein>
<dbReference type="GO" id="GO:0046854">
    <property type="term" value="P:phosphatidylinositol phosphate biosynthetic process"/>
    <property type="evidence" value="ECO:0007669"/>
    <property type="project" value="TreeGrafter"/>
</dbReference>
<evidence type="ECO:0000313" key="8">
    <source>
        <dbReference type="EMBL" id="CAL0307504.1"/>
    </source>
</evidence>
<dbReference type="AlphaFoldDB" id="A0AAV1WDV1"/>